<comment type="caution">
    <text evidence="1">The sequence shown here is derived from an EMBL/GenBank/DDBJ whole genome shotgun (WGS) entry which is preliminary data.</text>
</comment>
<proteinExistence type="predicted"/>
<protein>
    <submittedName>
        <fullName evidence="1">Uncharacterized protein</fullName>
    </submittedName>
</protein>
<sequence>MASSIEVPVFIDTNISTHIAMAVSPDIRAGDFKRQLEREHSICFSQLGEIRVHGLMVKRKSCFYHLPDSVPIKHAFHGLKGTWFLHMEASRMTDSDKPCLSEGLAAELKNNVSNGSNVTYSQEPKNHNTCMNNNTKNKFRKRRRKGIMCLKDVLEELLTPIYVSNKKKERRPKEKKRRWRRLKEEQFLEYSRNGTEKGFLSATEKCARFCTKERFGHFGSGNEVECRRERISSPMVETHSVSSSEVVSVTGIITKYFYNGSPSISDIGDDFGGSSTHQLQLEEPLKAETDEYCSNVKIGVTPQYTANTPPRMLFLPLPADPSPDTSRAKLGRTEVGKRLVLAANNLGISVSKKPAVSLCRSKGGKLLVSNSSPLVRSLIFEISDNDD</sequence>
<gene>
    <name evidence="1" type="ORF">HHK36_003412</name>
</gene>
<name>A0A834ZSV3_TETSI</name>
<evidence type="ECO:0000313" key="1">
    <source>
        <dbReference type="EMBL" id="KAF8410875.1"/>
    </source>
</evidence>
<dbReference type="AlphaFoldDB" id="A0A834ZSV3"/>
<reference evidence="1 2" key="1">
    <citation type="submission" date="2020-04" db="EMBL/GenBank/DDBJ databases">
        <title>Plant Genome Project.</title>
        <authorList>
            <person name="Zhang R.-G."/>
        </authorList>
    </citation>
    <scope>NUCLEOTIDE SEQUENCE [LARGE SCALE GENOMIC DNA]</scope>
    <source>
        <strain evidence="1">YNK0</strain>
        <tissue evidence="1">Leaf</tissue>
    </source>
</reference>
<keyword evidence="2" id="KW-1185">Reference proteome</keyword>
<dbReference type="EMBL" id="JABCRI010000002">
    <property type="protein sequence ID" value="KAF8410875.1"/>
    <property type="molecule type" value="Genomic_DNA"/>
</dbReference>
<dbReference type="OMA" id="QMKGSIF"/>
<organism evidence="1 2">
    <name type="scientific">Tetracentron sinense</name>
    <name type="common">Spur-leaf</name>
    <dbReference type="NCBI Taxonomy" id="13715"/>
    <lineage>
        <taxon>Eukaryota</taxon>
        <taxon>Viridiplantae</taxon>
        <taxon>Streptophyta</taxon>
        <taxon>Embryophyta</taxon>
        <taxon>Tracheophyta</taxon>
        <taxon>Spermatophyta</taxon>
        <taxon>Magnoliopsida</taxon>
        <taxon>Trochodendrales</taxon>
        <taxon>Trochodendraceae</taxon>
        <taxon>Tetracentron</taxon>
    </lineage>
</organism>
<dbReference type="OrthoDB" id="1093005at2759"/>
<accession>A0A834ZSV3</accession>
<dbReference type="Proteomes" id="UP000655225">
    <property type="component" value="Unassembled WGS sequence"/>
</dbReference>
<evidence type="ECO:0000313" key="2">
    <source>
        <dbReference type="Proteomes" id="UP000655225"/>
    </source>
</evidence>